<dbReference type="EMBL" id="FJUX01000027">
    <property type="protein sequence ID" value="CZS96528.1"/>
    <property type="molecule type" value="Genomic_DNA"/>
</dbReference>
<sequence length="37" mass="4541">MVPRLWKFCLNRKRMCWIRVGRFASITDPKIRLCTED</sequence>
<keyword evidence="2" id="KW-1185">Reference proteome</keyword>
<accession>A0A1E1KER1</accession>
<evidence type="ECO:0000313" key="1">
    <source>
        <dbReference type="EMBL" id="CZS96528.1"/>
    </source>
</evidence>
<evidence type="ECO:0000313" key="2">
    <source>
        <dbReference type="Proteomes" id="UP000178912"/>
    </source>
</evidence>
<name>A0A1E1KER1_9HELO</name>
<proteinExistence type="predicted"/>
<reference evidence="2" key="1">
    <citation type="submission" date="2016-03" db="EMBL/GenBank/DDBJ databases">
        <authorList>
            <person name="Guldener U."/>
        </authorList>
    </citation>
    <scope>NUCLEOTIDE SEQUENCE [LARGE SCALE GENOMIC DNA]</scope>
    <source>
        <strain evidence="2">04CH-RAC-A.6.1</strain>
    </source>
</reference>
<gene>
    <name evidence="1" type="ORF">RAG0_05811</name>
</gene>
<dbReference type="Proteomes" id="UP000178912">
    <property type="component" value="Unassembled WGS sequence"/>
</dbReference>
<dbReference type="AlphaFoldDB" id="A0A1E1KER1"/>
<organism evidence="1 2">
    <name type="scientific">Rhynchosporium agropyri</name>
    <dbReference type="NCBI Taxonomy" id="914238"/>
    <lineage>
        <taxon>Eukaryota</taxon>
        <taxon>Fungi</taxon>
        <taxon>Dikarya</taxon>
        <taxon>Ascomycota</taxon>
        <taxon>Pezizomycotina</taxon>
        <taxon>Leotiomycetes</taxon>
        <taxon>Helotiales</taxon>
        <taxon>Ploettnerulaceae</taxon>
        <taxon>Rhynchosporium</taxon>
    </lineage>
</organism>
<protein>
    <submittedName>
        <fullName evidence="1">Uncharacterized protein</fullName>
    </submittedName>
</protein>